<comment type="caution">
    <text evidence="2">The sequence shown here is derived from an EMBL/GenBank/DDBJ whole genome shotgun (WGS) entry which is preliminary data.</text>
</comment>
<dbReference type="Gene3D" id="3.10.290.30">
    <property type="entry name" value="MM3350-like"/>
    <property type="match status" value="2"/>
</dbReference>
<proteinExistence type="predicted"/>
<dbReference type="InterPro" id="IPR024047">
    <property type="entry name" value="MM3350-like_sf"/>
</dbReference>
<accession>A0A9D1HNY0</accession>
<dbReference type="EMBL" id="DVMJ01000066">
    <property type="protein sequence ID" value="HIU14010.1"/>
    <property type="molecule type" value="Genomic_DNA"/>
</dbReference>
<reference evidence="2" key="1">
    <citation type="submission" date="2020-10" db="EMBL/GenBank/DDBJ databases">
        <authorList>
            <person name="Gilroy R."/>
        </authorList>
    </citation>
    <scope>NUCLEOTIDE SEQUENCE</scope>
    <source>
        <strain evidence="2">CHK195-11698</strain>
    </source>
</reference>
<sequence>MEQTHHTSVFHLHIEMSLKDLNRKERTILKKYGQVEKGLYRDVLVPADMTLHALHYAIMRLFGWQNCHLHHYELPPKTFAHLTEDNLSKWLHLVGVYFRFPGEDWEDLYWDDDYRGDQGLKTWLKKKYTGPYIYKGWSEHYLSSQQAVQEWISQAGQHQGSLQEQRFAFENPHLEALLERLTVSDLLIPNHQYIQTKSIQAYVRRVLNWPDVENSLQEAGSKKFRSHKQARIYYEEHDPKPMPLTHLLHYFYDEGDGWALEISCKEIYRCQEGQWLDSRDRPISTWRNELAEVASRYRPLCIEKDGIELLDDIGGLTGFCQMLETLFDFERLDADSIEQRRELFLWAYDRGWTGNTIRLKSTL</sequence>
<gene>
    <name evidence="2" type="ORF">IAD15_08075</name>
</gene>
<evidence type="ECO:0000313" key="2">
    <source>
        <dbReference type="EMBL" id="HIU14010.1"/>
    </source>
</evidence>
<dbReference type="AlphaFoldDB" id="A0A9D1HNY0"/>
<protein>
    <recommendedName>
        <fullName evidence="1">Plasmid pRiA4b Orf3-like domain-containing protein</fullName>
    </recommendedName>
</protein>
<evidence type="ECO:0000313" key="3">
    <source>
        <dbReference type="Proteomes" id="UP000824175"/>
    </source>
</evidence>
<evidence type="ECO:0000259" key="1">
    <source>
        <dbReference type="Pfam" id="PF07929"/>
    </source>
</evidence>
<name>A0A9D1HNY0_9FIRM</name>
<dbReference type="Pfam" id="PF07929">
    <property type="entry name" value="PRiA4_ORF3"/>
    <property type="match status" value="1"/>
</dbReference>
<dbReference type="InterPro" id="IPR012912">
    <property type="entry name" value="Plasmid_pRiA4b_Orf3-like"/>
</dbReference>
<dbReference type="SUPFAM" id="SSF159941">
    <property type="entry name" value="MM3350-like"/>
    <property type="match status" value="2"/>
</dbReference>
<feature type="domain" description="Plasmid pRiA4b Orf3-like" evidence="1">
    <location>
        <begin position="36"/>
        <end position="81"/>
    </location>
</feature>
<organism evidence="2 3">
    <name type="scientific">Candidatus Fimiplasma intestinipullorum</name>
    <dbReference type="NCBI Taxonomy" id="2840825"/>
    <lineage>
        <taxon>Bacteria</taxon>
        <taxon>Bacillati</taxon>
        <taxon>Bacillota</taxon>
        <taxon>Clostridia</taxon>
        <taxon>Eubacteriales</taxon>
        <taxon>Candidatus Fimiplasma</taxon>
    </lineage>
</organism>
<dbReference type="Proteomes" id="UP000824175">
    <property type="component" value="Unassembled WGS sequence"/>
</dbReference>
<reference evidence="2" key="2">
    <citation type="journal article" date="2021" name="PeerJ">
        <title>Extensive microbial diversity within the chicken gut microbiome revealed by metagenomics and culture.</title>
        <authorList>
            <person name="Gilroy R."/>
            <person name="Ravi A."/>
            <person name="Getino M."/>
            <person name="Pursley I."/>
            <person name="Horton D.L."/>
            <person name="Alikhan N.F."/>
            <person name="Baker D."/>
            <person name="Gharbi K."/>
            <person name="Hall N."/>
            <person name="Watson M."/>
            <person name="Adriaenssens E.M."/>
            <person name="Foster-Nyarko E."/>
            <person name="Jarju S."/>
            <person name="Secka A."/>
            <person name="Antonio M."/>
            <person name="Oren A."/>
            <person name="Chaudhuri R.R."/>
            <person name="La Ragione R."/>
            <person name="Hildebrand F."/>
            <person name="Pallen M.J."/>
        </authorList>
    </citation>
    <scope>NUCLEOTIDE SEQUENCE</scope>
    <source>
        <strain evidence="2">CHK195-11698</strain>
    </source>
</reference>